<accession>A0A1T4SSL2</accession>
<name>A0A1T4SSL2_9ACTN</name>
<keyword evidence="8" id="KW-1185">Reference proteome</keyword>
<protein>
    <submittedName>
        <fullName evidence="7">Small secreted domain</fullName>
    </submittedName>
</protein>
<dbReference type="OrthoDB" id="3544424at2"/>
<feature type="domain" description="Chaplin" evidence="6">
    <location>
        <begin position="37"/>
        <end position="77"/>
    </location>
</feature>
<feature type="region of interest" description="Disordered" evidence="4">
    <location>
        <begin position="262"/>
        <end position="292"/>
    </location>
</feature>
<evidence type="ECO:0000256" key="4">
    <source>
        <dbReference type="SAM" id="MobiDB-lite"/>
    </source>
</evidence>
<evidence type="ECO:0000259" key="6">
    <source>
        <dbReference type="PROSITE" id="PS51884"/>
    </source>
</evidence>
<dbReference type="InterPro" id="IPR005528">
    <property type="entry name" value="ChpA-H"/>
</dbReference>
<dbReference type="AlphaFoldDB" id="A0A1T4SSL2"/>
<dbReference type="STRING" id="1122192.SAMN02745673_03845"/>
<gene>
    <name evidence="7" type="ORF">SAMN02745673_03845</name>
</gene>
<dbReference type="Pfam" id="PF03777">
    <property type="entry name" value="ChpA-C"/>
    <property type="match status" value="1"/>
</dbReference>
<dbReference type="Proteomes" id="UP000190637">
    <property type="component" value="Unassembled WGS sequence"/>
</dbReference>
<evidence type="ECO:0000313" key="8">
    <source>
        <dbReference type="Proteomes" id="UP000190637"/>
    </source>
</evidence>
<keyword evidence="2" id="KW-0130">Cell adhesion</keyword>
<reference evidence="7 8" key="1">
    <citation type="submission" date="2017-02" db="EMBL/GenBank/DDBJ databases">
        <authorList>
            <person name="Peterson S.W."/>
        </authorList>
    </citation>
    <scope>NUCLEOTIDE SEQUENCE [LARGE SCALE GENOMIC DNA]</scope>
    <source>
        <strain evidence="7 8">DSM 45154</strain>
    </source>
</reference>
<feature type="region of interest" description="Disordered" evidence="4">
    <location>
        <begin position="81"/>
        <end position="100"/>
    </location>
</feature>
<dbReference type="EMBL" id="FUWS01000011">
    <property type="protein sequence ID" value="SKA30871.1"/>
    <property type="molecule type" value="Genomic_DNA"/>
</dbReference>
<organism evidence="7 8">
    <name type="scientific">Marinactinospora thermotolerans DSM 45154</name>
    <dbReference type="NCBI Taxonomy" id="1122192"/>
    <lineage>
        <taxon>Bacteria</taxon>
        <taxon>Bacillati</taxon>
        <taxon>Actinomycetota</taxon>
        <taxon>Actinomycetes</taxon>
        <taxon>Streptosporangiales</taxon>
        <taxon>Nocardiopsidaceae</taxon>
        <taxon>Marinactinospora</taxon>
    </lineage>
</organism>
<evidence type="ECO:0000256" key="2">
    <source>
        <dbReference type="ARBA" id="ARBA00022889"/>
    </source>
</evidence>
<evidence type="ECO:0000256" key="5">
    <source>
        <dbReference type="SAM" id="SignalP"/>
    </source>
</evidence>
<feature type="signal peptide" evidence="5">
    <location>
        <begin position="1"/>
        <end position="28"/>
    </location>
</feature>
<keyword evidence="1" id="KW-0964">Secreted</keyword>
<dbReference type="PROSITE" id="PS51884">
    <property type="entry name" value="CHAPLIN"/>
    <property type="match status" value="2"/>
</dbReference>
<dbReference type="GO" id="GO:0007155">
    <property type="term" value="P:cell adhesion"/>
    <property type="evidence" value="ECO:0007669"/>
    <property type="project" value="UniProtKB-KW"/>
</dbReference>
<evidence type="ECO:0000256" key="1">
    <source>
        <dbReference type="ARBA" id="ARBA00022512"/>
    </source>
</evidence>
<feature type="chain" id="PRO_5013363961" evidence="5">
    <location>
        <begin position="29"/>
        <end position="338"/>
    </location>
</feature>
<keyword evidence="3" id="KW-0034">Amyloid</keyword>
<sequence length="338" mass="34007">MRKWVRTSAKTALLTAGFVALGSGISFADTEAVTSGDGSILGGNQLVVDADVPVNVSGNAVAAVAAAAAAVSEDTGAVVYDKGGKGGDDQDLTSSGDGSVAGGNQAAVDADVPVNVSGNAVAAVLATAAAVSEDTGAAVVEGGHHSTDRHHDAYRTHQLSAVEETENNLLAPLGTTGRILEHTGGVMAGVPQSVERQHQFSPSEGDAENVTGPVRAVGSVVEHAGSVMGTVAEPRTADRGVTGLVDRADAAVEQTGSFLRDGRESQRGEMRHHHTTGLGGNATGPLENLLPEPAETLPKIGAHTESMLAGAAESVTHRALPEMSGLPRLGEAMDLTGL</sequence>
<keyword evidence="1" id="KW-0134">Cell wall</keyword>
<proteinExistence type="predicted"/>
<keyword evidence="5" id="KW-0732">Signal</keyword>
<evidence type="ECO:0000256" key="3">
    <source>
        <dbReference type="ARBA" id="ARBA00023087"/>
    </source>
</evidence>
<dbReference type="RefSeq" id="WP_078763112.1">
    <property type="nucleotide sequence ID" value="NZ_FUWS01000011.1"/>
</dbReference>
<evidence type="ECO:0000313" key="7">
    <source>
        <dbReference type="EMBL" id="SKA30871.1"/>
    </source>
</evidence>
<feature type="domain" description="Chaplin" evidence="6">
    <location>
        <begin position="97"/>
        <end position="137"/>
    </location>
</feature>